<evidence type="ECO:0000256" key="1">
    <source>
        <dbReference type="ARBA" id="ARBA00000085"/>
    </source>
</evidence>
<dbReference type="Pfam" id="PF02518">
    <property type="entry name" value="HATPase_c"/>
    <property type="match status" value="1"/>
</dbReference>
<feature type="transmembrane region" description="Helical" evidence="16">
    <location>
        <begin position="144"/>
        <end position="166"/>
    </location>
</feature>
<dbReference type="EC" id="2.7.13.3" evidence="3"/>
<keyword evidence="4" id="KW-1003">Cell membrane</keyword>
<dbReference type="PANTHER" id="PTHR45339:SF1">
    <property type="entry name" value="HYBRID SIGNAL TRANSDUCTION HISTIDINE KINASE J"/>
    <property type="match status" value="1"/>
</dbReference>
<reference evidence="20" key="1">
    <citation type="journal article" date="2014" name="Int. J. Syst. Evol. Microbiol.">
        <title>Complete genome sequence of Corynebacterium casei LMG S-19264T (=DSM 44701T), isolated from a smear-ripened cheese.</title>
        <authorList>
            <consortium name="US DOE Joint Genome Institute (JGI-PGF)"/>
            <person name="Walter F."/>
            <person name="Albersmeier A."/>
            <person name="Kalinowski J."/>
            <person name="Ruckert C."/>
        </authorList>
    </citation>
    <scope>NUCLEOTIDE SEQUENCE</scope>
    <source>
        <strain evidence="20">VKM B-2789</strain>
    </source>
</reference>
<gene>
    <name evidence="20" type="ORF">GCM10017653_16250</name>
</gene>
<evidence type="ECO:0000313" key="20">
    <source>
        <dbReference type="EMBL" id="GLK83556.1"/>
    </source>
</evidence>
<dbReference type="Proteomes" id="UP001143330">
    <property type="component" value="Unassembled WGS sequence"/>
</dbReference>
<evidence type="ECO:0000259" key="17">
    <source>
        <dbReference type="PROSITE" id="PS50109"/>
    </source>
</evidence>
<proteinExistence type="predicted"/>
<keyword evidence="21" id="KW-1185">Reference proteome</keyword>
<dbReference type="CDD" id="cd17546">
    <property type="entry name" value="REC_hyHK_CKI1_RcsC-like"/>
    <property type="match status" value="2"/>
</dbReference>
<feature type="transmembrane region" description="Helical" evidence="16">
    <location>
        <begin position="116"/>
        <end position="138"/>
    </location>
</feature>
<dbReference type="Pfam" id="PF00512">
    <property type="entry name" value="HisKA"/>
    <property type="match status" value="1"/>
</dbReference>
<dbReference type="InterPro" id="IPR001789">
    <property type="entry name" value="Sig_transdc_resp-reg_receiver"/>
</dbReference>
<sequence>MTEIEHLRVRFGYLLLALLWLHLPVAMVIAYAVGRDMTVPALIVAALAGAYTISWLVYGVEPVTRYVSAVALMGMPSLFVFLLAGHGWQMDLHMYFFASLALMIGWCDWRSILMAATAVAVHHLTLNFVFPAAVFPAGQDLSRVWLHAGIVAFQTAILVWISEMLVGGFDRVHAMSQEIMLSNETLEQKVEERTREAQAANAAKGLFLANMSHEIRTPMNAILGFTHLALRGELPPKQLEYLTKIRQASTALLALINDILDFSKIEAGKLMLEKSCFDLREEVETAVGITMLKATEKGIDVRVSIAANVPDMVMGDALRLNQVMLNLVGNAVKFTERGEVRISVRRLPDATPSDVVLEIAVRDTGVGMDAEQQANLFRSFAQADSSTTRKFGGTGLGLAITKQLVELMGGTIGVQSAQGLGSVFTVTLRLEEGSAVQRAKALALPAHMRGLRVLIVDDNSGAREILSAIFASWSLHVELAASAPEALATLEAAAAQGTPYDLLLVDWKMPSMNGVDLVRELEHSPKLSRPPVALMVSAYAREDAMAAAQDVGIAAFLVKPIDAGMLLDTIVDLFRAKSGTTEATAAVAPDAVPMVSAAVRGARVLLVEDNEINSEVAFELLTDAGLLVELAGNGRVACEMVLESGRHYQAVLMDVQMPEMDGLEATRRIRRTISAAQLPIIAMTAHAYERERLACIEAGMDDHIAKPVDPQRLIATLDRWIGERPVGRTPPAVTAAETAVAPSPPPWAELPETLPPFDIAAALVRVNGKRPLLTKLISGFGEKYSDAVVELSEQIAAGQLDEARRLAHSLKGVAGSLELRHVTEAARQLEDALAHRETDGFGVRLSHLDRAMLPALSAARSLRPTAEVQAIPEGANVPKGPELTPMARELVATLVTQLERRNLGARRTFEQLERIIGPDAALDPLKAALTRLDFTAALVVVHQLSEPTETEETQS</sequence>
<accession>A0A9W6JVU0</accession>
<dbReference type="InterPro" id="IPR011006">
    <property type="entry name" value="CheY-like_superfamily"/>
</dbReference>
<feature type="transmembrane region" description="Helical" evidence="16">
    <location>
        <begin position="39"/>
        <end position="59"/>
    </location>
</feature>
<organism evidence="20 21">
    <name type="scientific">Ancylobacter defluvii</name>
    <dbReference type="NCBI Taxonomy" id="1282440"/>
    <lineage>
        <taxon>Bacteria</taxon>
        <taxon>Pseudomonadati</taxon>
        <taxon>Pseudomonadota</taxon>
        <taxon>Alphaproteobacteria</taxon>
        <taxon>Hyphomicrobiales</taxon>
        <taxon>Xanthobacteraceae</taxon>
        <taxon>Ancylobacter</taxon>
    </lineage>
</organism>
<evidence type="ECO:0000313" key="21">
    <source>
        <dbReference type="Proteomes" id="UP001143330"/>
    </source>
</evidence>
<dbReference type="Pfam" id="PF01627">
    <property type="entry name" value="Hpt"/>
    <property type="match status" value="1"/>
</dbReference>
<feature type="domain" description="Response regulatory" evidence="18">
    <location>
        <begin position="452"/>
        <end position="574"/>
    </location>
</feature>
<evidence type="ECO:0000256" key="14">
    <source>
        <dbReference type="PROSITE-ProRule" id="PRU00110"/>
    </source>
</evidence>
<dbReference type="PROSITE" id="PS50894">
    <property type="entry name" value="HPT"/>
    <property type="match status" value="1"/>
</dbReference>
<keyword evidence="13 16" id="KW-0472">Membrane</keyword>
<comment type="caution">
    <text evidence="20">The sequence shown here is derived from an EMBL/GenBank/DDBJ whole genome shotgun (WGS) entry which is preliminary data.</text>
</comment>
<dbReference type="Gene3D" id="3.40.50.2300">
    <property type="match status" value="2"/>
</dbReference>
<dbReference type="Gene3D" id="1.10.287.130">
    <property type="match status" value="1"/>
</dbReference>
<evidence type="ECO:0000256" key="2">
    <source>
        <dbReference type="ARBA" id="ARBA00004651"/>
    </source>
</evidence>
<dbReference type="Gene3D" id="3.30.565.10">
    <property type="entry name" value="Histidine kinase-like ATPase, C-terminal domain"/>
    <property type="match status" value="1"/>
</dbReference>
<dbReference type="GO" id="GO:0005886">
    <property type="term" value="C:plasma membrane"/>
    <property type="evidence" value="ECO:0007669"/>
    <property type="project" value="UniProtKB-SubCell"/>
</dbReference>
<dbReference type="SMART" id="SM00387">
    <property type="entry name" value="HATPase_c"/>
    <property type="match status" value="1"/>
</dbReference>
<dbReference type="FunFam" id="1.10.287.130:FF:000004">
    <property type="entry name" value="Ethylene receptor 1"/>
    <property type="match status" value="1"/>
</dbReference>
<comment type="subcellular location">
    <subcellularLocation>
        <location evidence="2">Cell membrane</location>
        <topology evidence="2">Multi-pass membrane protein</topology>
    </subcellularLocation>
</comment>
<dbReference type="EMBL" id="BSFM01000007">
    <property type="protein sequence ID" value="GLK83556.1"/>
    <property type="molecule type" value="Genomic_DNA"/>
</dbReference>
<evidence type="ECO:0000256" key="16">
    <source>
        <dbReference type="SAM" id="Phobius"/>
    </source>
</evidence>
<dbReference type="InterPro" id="IPR036890">
    <property type="entry name" value="HATPase_C_sf"/>
</dbReference>
<comment type="catalytic activity">
    <reaction evidence="1">
        <text>ATP + protein L-histidine = ADP + protein N-phospho-L-histidine.</text>
        <dbReference type="EC" id="2.7.13.3"/>
    </reaction>
</comment>
<protein>
    <recommendedName>
        <fullName evidence="3">histidine kinase</fullName>
        <ecNumber evidence="3">2.7.13.3</ecNumber>
    </recommendedName>
</protein>
<dbReference type="SMART" id="SM00073">
    <property type="entry name" value="HPT"/>
    <property type="match status" value="1"/>
</dbReference>
<keyword evidence="12" id="KW-0902">Two-component regulatory system</keyword>
<feature type="transmembrane region" description="Helical" evidence="16">
    <location>
        <begin position="12"/>
        <end position="33"/>
    </location>
</feature>
<dbReference type="InterPro" id="IPR036097">
    <property type="entry name" value="HisK_dim/P_sf"/>
</dbReference>
<name>A0A9W6JVU0_9HYPH</name>
<feature type="modified residue" description="4-aspartylphosphate" evidence="15">
    <location>
        <position position="506"/>
    </location>
</feature>
<evidence type="ECO:0000256" key="4">
    <source>
        <dbReference type="ARBA" id="ARBA00022475"/>
    </source>
</evidence>
<evidence type="ECO:0000256" key="5">
    <source>
        <dbReference type="ARBA" id="ARBA00022553"/>
    </source>
</evidence>
<evidence type="ECO:0000256" key="12">
    <source>
        <dbReference type="ARBA" id="ARBA00023012"/>
    </source>
</evidence>
<dbReference type="SUPFAM" id="SSF52172">
    <property type="entry name" value="CheY-like"/>
    <property type="match status" value="2"/>
</dbReference>
<keyword evidence="8" id="KW-0547">Nucleotide-binding</keyword>
<dbReference type="SMART" id="SM00388">
    <property type="entry name" value="HisKA"/>
    <property type="match status" value="1"/>
</dbReference>
<dbReference type="AlphaFoldDB" id="A0A9W6JVU0"/>
<feature type="modified residue" description="4-aspartylphosphate" evidence="15">
    <location>
        <position position="654"/>
    </location>
</feature>
<feature type="domain" description="Response regulatory" evidence="18">
    <location>
        <begin position="603"/>
        <end position="721"/>
    </location>
</feature>
<feature type="domain" description="Histidine kinase" evidence="17">
    <location>
        <begin position="210"/>
        <end position="432"/>
    </location>
</feature>
<evidence type="ECO:0000256" key="15">
    <source>
        <dbReference type="PROSITE-ProRule" id="PRU00169"/>
    </source>
</evidence>
<dbReference type="FunFam" id="3.30.565.10:FF:000010">
    <property type="entry name" value="Sensor histidine kinase RcsC"/>
    <property type="match status" value="1"/>
</dbReference>
<dbReference type="PROSITE" id="PS50110">
    <property type="entry name" value="RESPONSE_REGULATORY"/>
    <property type="match status" value="2"/>
</dbReference>
<dbReference type="SUPFAM" id="SSF47226">
    <property type="entry name" value="Histidine-containing phosphotransfer domain, HPT domain"/>
    <property type="match status" value="1"/>
</dbReference>
<feature type="modified residue" description="Phosphohistidine" evidence="14">
    <location>
        <position position="808"/>
    </location>
</feature>
<dbReference type="SMART" id="SM00448">
    <property type="entry name" value="REC"/>
    <property type="match status" value="2"/>
</dbReference>
<evidence type="ECO:0000256" key="9">
    <source>
        <dbReference type="ARBA" id="ARBA00022777"/>
    </source>
</evidence>
<dbReference type="PANTHER" id="PTHR45339">
    <property type="entry name" value="HYBRID SIGNAL TRANSDUCTION HISTIDINE KINASE J"/>
    <property type="match status" value="1"/>
</dbReference>
<dbReference type="InterPro" id="IPR008207">
    <property type="entry name" value="Sig_transdc_His_kin_Hpt_dom"/>
</dbReference>
<evidence type="ECO:0000256" key="7">
    <source>
        <dbReference type="ARBA" id="ARBA00022692"/>
    </source>
</evidence>
<feature type="domain" description="HPt" evidence="19">
    <location>
        <begin position="769"/>
        <end position="866"/>
    </location>
</feature>
<keyword evidence="6" id="KW-0808">Transferase</keyword>
<dbReference type="GO" id="GO:0005524">
    <property type="term" value="F:ATP binding"/>
    <property type="evidence" value="ECO:0007669"/>
    <property type="project" value="UniProtKB-KW"/>
</dbReference>
<dbReference type="PRINTS" id="PR00344">
    <property type="entry name" value="BCTRLSENSOR"/>
</dbReference>
<keyword evidence="7 16" id="KW-0812">Transmembrane</keyword>
<dbReference type="Pfam" id="PF00072">
    <property type="entry name" value="Response_reg"/>
    <property type="match status" value="2"/>
</dbReference>
<dbReference type="SUPFAM" id="SSF47384">
    <property type="entry name" value="Homodimeric domain of signal transducing histidine kinase"/>
    <property type="match status" value="1"/>
</dbReference>
<evidence type="ECO:0000256" key="10">
    <source>
        <dbReference type="ARBA" id="ARBA00022840"/>
    </source>
</evidence>
<keyword evidence="9 20" id="KW-0418">Kinase</keyword>
<feature type="transmembrane region" description="Helical" evidence="16">
    <location>
        <begin position="66"/>
        <end position="86"/>
    </location>
</feature>
<evidence type="ECO:0000256" key="6">
    <source>
        <dbReference type="ARBA" id="ARBA00022679"/>
    </source>
</evidence>
<evidence type="ECO:0000256" key="3">
    <source>
        <dbReference type="ARBA" id="ARBA00012438"/>
    </source>
</evidence>
<dbReference type="InterPro" id="IPR005467">
    <property type="entry name" value="His_kinase_dom"/>
</dbReference>
<dbReference type="GO" id="GO:0000155">
    <property type="term" value="F:phosphorelay sensor kinase activity"/>
    <property type="evidence" value="ECO:0007669"/>
    <property type="project" value="InterPro"/>
</dbReference>
<keyword evidence="5 15" id="KW-0597">Phosphoprotein</keyword>
<dbReference type="InterPro" id="IPR036641">
    <property type="entry name" value="HPT_dom_sf"/>
</dbReference>
<dbReference type="Gene3D" id="1.20.120.160">
    <property type="entry name" value="HPT domain"/>
    <property type="match status" value="1"/>
</dbReference>
<dbReference type="SUPFAM" id="SSF55874">
    <property type="entry name" value="ATPase domain of HSP90 chaperone/DNA topoisomerase II/histidine kinase"/>
    <property type="match status" value="1"/>
</dbReference>
<evidence type="ECO:0000259" key="19">
    <source>
        <dbReference type="PROSITE" id="PS50894"/>
    </source>
</evidence>
<dbReference type="CDD" id="cd16922">
    <property type="entry name" value="HATPase_EvgS-ArcB-TorS-like"/>
    <property type="match status" value="1"/>
</dbReference>
<dbReference type="CDD" id="cd00088">
    <property type="entry name" value="HPT"/>
    <property type="match status" value="1"/>
</dbReference>
<dbReference type="InterPro" id="IPR003661">
    <property type="entry name" value="HisK_dim/P_dom"/>
</dbReference>
<evidence type="ECO:0000256" key="8">
    <source>
        <dbReference type="ARBA" id="ARBA00022741"/>
    </source>
</evidence>
<dbReference type="CDD" id="cd00082">
    <property type="entry name" value="HisKA"/>
    <property type="match status" value="1"/>
</dbReference>
<keyword evidence="10" id="KW-0067">ATP-binding</keyword>
<evidence type="ECO:0000259" key="18">
    <source>
        <dbReference type="PROSITE" id="PS50110"/>
    </source>
</evidence>
<evidence type="ECO:0000256" key="13">
    <source>
        <dbReference type="ARBA" id="ARBA00023136"/>
    </source>
</evidence>
<dbReference type="PROSITE" id="PS50109">
    <property type="entry name" value="HIS_KIN"/>
    <property type="match status" value="1"/>
</dbReference>
<dbReference type="InterPro" id="IPR003594">
    <property type="entry name" value="HATPase_dom"/>
</dbReference>
<reference evidence="20" key="2">
    <citation type="submission" date="2023-01" db="EMBL/GenBank/DDBJ databases">
        <authorList>
            <person name="Sun Q."/>
            <person name="Evtushenko L."/>
        </authorList>
    </citation>
    <scope>NUCLEOTIDE SEQUENCE</scope>
    <source>
        <strain evidence="20">VKM B-2789</strain>
    </source>
</reference>
<evidence type="ECO:0000256" key="11">
    <source>
        <dbReference type="ARBA" id="ARBA00022989"/>
    </source>
</evidence>
<dbReference type="InterPro" id="IPR004358">
    <property type="entry name" value="Sig_transdc_His_kin-like_C"/>
</dbReference>
<dbReference type="RefSeq" id="WP_213361903.1">
    <property type="nucleotide sequence ID" value="NZ_BSFM01000007.1"/>
</dbReference>
<keyword evidence="11 16" id="KW-1133">Transmembrane helix</keyword>